<dbReference type="InterPro" id="IPR013783">
    <property type="entry name" value="Ig-like_fold"/>
</dbReference>
<dbReference type="Proteomes" id="UP001165740">
    <property type="component" value="Chromosome 14"/>
</dbReference>
<dbReference type="InterPro" id="IPR036179">
    <property type="entry name" value="Ig-like_dom_sf"/>
</dbReference>
<dbReference type="GeneID" id="106075472"/>
<dbReference type="AlphaFoldDB" id="A0A9W2YUX8"/>
<evidence type="ECO:0000313" key="3">
    <source>
        <dbReference type="Proteomes" id="UP001165740"/>
    </source>
</evidence>
<evidence type="ECO:0000256" key="2">
    <source>
        <dbReference type="SAM" id="SignalP"/>
    </source>
</evidence>
<protein>
    <submittedName>
        <fullName evidence="4">Uncharacterized protein LOC106075472 isoform X1</fullName>
    </submittedName>
</protein>
<keyword evidence="1" id="KW-1133">Transmembrane helix</keyword>
<name>A0A9W2YUX8_BIOGL</name>
<feature type="signal peptide" evidence="2">
    <location>
        <begin position="1"/>
        <end position="18"/>
    </location>
</feature>
<dbReference type="SUPFAM" id="SSF48726">
    <property type="entry name" value="Immunoglobulin"/>
    <property type="match status" value="1"/>
</dbReference>
<accession>A0A9W2YUX8</accession>
<evidence type="ECO:0000313" key="4">
    <source>
        <dbReference type="RefSeq" id="XP_055866527.1"/>
    </source>
</evidence>
<keyword evidence="2" id="KW-0732">Signal</keyword>
<dbReference type="RefSeq" id="XP_055866527.1">
    <property type="nucleotide sequence ID" value="XM_056010552.1"/>
</dbReference>
<dbReference type="Gene3D" id="2.60.40.10">
    <property type="entry name" value="Immunoglobulins"/>
    <property type="match status" value="1"/>
</dbReference>
<feature type="chain" id="PRO_5040999373" evidence="2">
    <location>
        <begin position="19"/>
        <end position="678"/>
    </location>
</feature>
<keyword evidence="1" id="KW-0472">Membrane</keyword>
<evidence type="ECO:0000256" key="1">
    <source>
        <dbReference type="SAM" id="Phobius"/>
    </source>
</evidence>
<reference evidence="4" key="1">
    <citation type="submission" date="2025-08" db="UniProtKB">
        <authorList>
            <consortium name="RefSeq"/>
        </authorList>
    </citation>
    <scope>IDENTIFICATION</scope>
</reference>
<feature type="transmembrane region" description="Helical" evidence="1">
    <location>
        <begin position="545"/>
        <end position="567"/>
    </location>
</feature>
<dbReference type="InterPro" id="IPR036116">
    <property type="entry name" value="FN3_sf"/>
</dbReference>
<dbReference type="OrthoDB" id="10299882at2759"/>
<gene>
    <name evidence="4" type="primary">LOC106075472</name>
</gene>
<organism evidence="3 4">
    <name type="scientific">Biomphalaria glabrata</name>
    <name type="common">Bloodfluke planorb</name>
    <name type="synonym">Freshwater snail</name>
    <dbReference type="NCBI Taxonomy" id="6526"/>
    <lineage>
        <taxon>Eukaryota</taxon>
        <taxon>Metazoa</taxon>
        <taxon>Spiralia</taxon>
        <taxon>Lophotrochozoa</taxon>
        <taxon>Mollusca</taxon>
        <taxon>Gastropoda</taxon>
        <taxon>Heterobranchia</taxon>
        <taxon>Euthyneura</taxon>
        <taxon>Panpulmonata</taxon>
        <taxon>Hygrophila</taxon>
        <taxon>Lymnaeoidea</taxon>
        <taxon>Planorbidae</taxon>
        <taxon>Biomphalaria</taxon>
    </lineage>
</organism>
<sequence>MLVYKVVFLSSVLTQVLLMSHGLRMCKHYSNMTKIYAEVNTSTNCTFCVSTFAQKINDLFLIDKDVFSFHDSSTNVRVTKHPGQIFMEFYINFFITNVTNRSFKNYEITLSDSEENTLNLFIEVLQSELVLKTEPKVGALYESLKADIICHSSHERTMSLHLYKQGIKKTLMSSNNKTLTYTFKPLRCQDMGYYTCVLNLTGGDKQTTNLDVKLNHCPPVLCNGQLSRQSHQVELGGTVTINYCVVSPDLTDQISINEQVYILNQPNDGHIQVMSNISLSPLYRNISIHVSHIGPGDDQVYTVILNSSTGRQLHLQFELVLQSDNLHLCQEELKEQSVSIAEGHKLTLSRCINVSLHNELHRLYVIVNRTTFYKNQCIDTKCVVWSRQDVNTTLYTIFIVIESITSLDFGELNVTVGTKYNHSQTISVIHYTFNIIRQVNCSLKAEVTSPTGDSLNISWSSDLCPTVHLLVTASNRIIQNVTYRSDTRDVHVTGLQQETIYKIQMQCLSKEDKFGSPSCIQTLYHHTDKSSELPDSTSKSNNGEIVLISTIVVSLVLLSALALLIMIRTKLQSQKKNHASMSQTERIRSTKAHPQSYLRLFPAGLRSINRAQSTSQDIAEYCNWRPTVREESVNSKETGRSVSREGLLYVTLDHSHYKKKRKAKKQSSEKIVYAELKF</sequence>
<keyword evidence="1" id="KW-0812">Transmembrane</keyword>
<proteinExistence type="predicted"/>
<dbReference type="SUPFAM" id="SSF49265">
    <property type="entry name" value="Fibronectin type III"/>
    <property type="match status" value="1"/>
</dbReference>
<keyword evidence="3" id="KW-1185">Reference proteome</keyword>